<comment type="caution">
    <text evidence="2">The sequence shown here is derived from an EMBL/GenBank/DDBJ whole genome shotgun (WGS) entry which is preliminary data.</text>
</comment>
<protein>
    <recommendedName>
        <fullName evidence="1">DUF6593 domain-containing protein</fullName>
    </recommendedName>
</protein>
<dbReference type="Proteomes" id="UP000629468">
    <property type="component" value="Unassembled WGS sequence"/>
</dbReference>
<dbReference type="Pfam" id="PF20236">
    <property type="entry name" value="DUF6593"/>
    <property type="match status" value="1"/>
</dbReference>
<proteinExistence type="predicted"/>
<name>A0A8H7F1I6_AGABI</name>
<dbReference type="AlphaFoldDB" id="A0A8H7F1I6"/>
<organism evidence="2 3">
    <name type="scientific">Agaricus bisporus var. burnettii</name>
    <dbReference type="NCBI Taxonomy" id="192524"/>
    <lineage>
        <taxon>Eukaryota</taxon>
        <taxon>Fungi</taxon>
        <taxon>Dikarya</taxon>
        <taxon>Basidiomycota</taxon>
        <taxon>Agaricomycotina</taxon>
        <taxon>Agaricomycetes</taxon>
        <taxon>Agaricomycetidae</taxon>
        <taxon>Agaricales</taxon>
        <taxon>Agaricineae</taxon>
        <taxon>Agaricaceae</taxon>
        <taxon>Agaricus</taxon>
    </lineage>
</organism>
<evidence type="ECO:0000259" key="1">
    <source>
        <dbReference type="Pfam" id="PF20236"/>
    </source>
</evidence>
<accession>A0A8H7F1I6</accession>
<gene>
    <name evidence="2" type="ORF">Agabi119p4_5346</name>
</gene>
<evidence type="ECO:0000313" key="2">
    <source>
        <dbReference type="EMBL" id="KAF7773179.1"/>
    </source>
</evidence>
<dbReference type="EMBL" id="JABXXO010000007">
    <property type="protein sequence ID" value="KAF7773179.1"/>
    <property type="molecule type" value="Genomic_DNA"/>
</dbReference>
<evidence type="ECO:0000313" key="3">
    <source>
        <dbReference type="Proteomes" id="UP000629468"/>
    </source>
</evidence>
<feature type="domain" description="DUF6593" evidence="1">
    <location>
        <begin position="20"/>
        <end position="195"/>
    </location>
</feature>
<dbReference type="InterPro" id="IPR046528">
    <property type="entry name" value="DUF6593"/>
</dbReference>
<sequence>MDSQITLVNPDPLVMLFSRDNIKGTELIRRRGGGILYKVVPDETLSSLKTSVYRADSDTPMAFIETKNLCGRDKITLRGGTRLNVAEWISGYSILGSFPMTFNNNGRRYLWRKDKAQQLNVIDFLILRGIQTETPLKLYNDYDTENPIATYERSKRRVIDGGLKSFPASLTLNDEATEIQDLIVISLLVVEGRIRGDFRPGSYRKSLSLWPDTIDIVASRG</sequence>
<reference evidence="2 3" key="1">
    <citation type="journal article" name="Sci. Rep.">
        <title>Telomere-to-telomere assembled and centromere annotated genomes of the two main subspecies of the button mushroom Agaricus bisporus reveal especially polymorphic chromosome ends.</title>
        <authorList>
            <person name="Sonnenberg A.S.M."/>
            <person name="Sedaghat-Telgerd N."/>
            <person name="Lavrijssen B."/>
            <person name="Ohm R.A."/>
            <person name="Hendrickx P.M."/>
            <person name="Scholtmeijer K."/>
            <person name="Baars J.J.P."/>
            <person name="van Peer A."/>
        </authorList>
    </citation>
    <scope>NUCLEOTIDE SEQUENCE [LARGE SCALE GENOMIC DNA]</scope>
    <source>
        <strain evidence="2 3">H119_p4</strain>
    </source>
</reference>